<keyword evidence="6" id="KW-0812">Transmembrane</keyword>
<dbReference type="NCBIfam" id="NF033870">
    <property type="entry name" value="VOMP_auto_Cterm"/>
    <property type="match status" value="1"/>
</dbReference>
<feature type="domain" description="Trimeric autotransporter adhesin YadA-like stalk" evidence="13">
    <location>
        <begin position="444"/>
        <end position="481"/>
    </location>
</feature>
<sequence length="2644" mass="279648">MKKFYPTRAASNLSYSRLSDQRPFVRTLSLAGMVVFLSNIFPVSAGVAGNSSDGKPHTVETASIAANNDPTTSPINVTESHVSGGEPFSRFAVSTMQPVLVSALESNPAALRVDVSAHTETLAENNVKQSPRLRSFSLPDLRQVSALESDPSALNGDISAEDETLGANTVNKRALSRSFSMPDLNQPMARGFTPFSARVGETGITLGSKAKAPRPGSIAIGQETTLPDDTSKFWNAAETKAILSIAIGTSASIQEDAERGVAIGPFAKAVVKGGIALGSNSFAIIAGKIVGYSPKLGANSTLEDVTWKSGEFGAMSIGVFDKGKPWATRQLVGLAAGTEDTDAVNVAQLKELREMVVGGWNFTIDGENSTSVSLNSENTIDLSAGSKNFKIAKGEKGNKVTFDLAKDLTLDSIKLGASVLDATGLIVTDGPKVTKDGISAGNKKITDVATGTADTDAVNVAQLKAVQEAVAIKGLKINTTGKDFADAIAAAENSIAIGSKASISELSKGAIAFGHGASVKDQTKDLGSFGAIALGENATASVYDGIALGSNSIADVAAGVSGYDPSIRENANRQDNTWIGGLGALSIGDAKKGKTRQIVGVAAGTEDTDAVNVAQLKALQDSITPSWDLSVNGKNKTNVNSTNPMDLAAGSTNITLTKGEKDNKVKFDLAKDLTLESVKTGNTTLDATGLVITGGPKITTHGIDADSRKITGVAEGSDNTDAVNFSQLNKVKKEVEQQVVANSFVKQDAKTQHITIGKDTGGDKINIANKDEEKRTLTGIKDGALSADSGDAVTGSQLFTTNTNVTQNINDIKEANSKITKNTTDITEANNNISSLDGNISQYLGGDADVLKSKAPTYTVQKKIYHDVASAFAGVDSTFTDVKNDITKVNDSVKDINNKITEVNNSVTNIHNEIGQKVDKNALLWSDEAQAFVARHEKKKKEKSEATATPENSKITFLQNGDISKDSTDAINGSQLYSVGNALATYLGGGAEYKDGSWTAPKFTVKTVQNDGNVSDSTYKDVAAAFTGVGNSFNNVKNEITNVQKTLTEQVNNVVNKVESESFVQQDKTTHRLTIGAKEAGSEINIANKDEEKRTLTGIKDGALSADSGDAVTGSQLFTTNTNVTQNINDIKEANSKITKNTTDITKANSDISSLDKNIAKYLGGEANVLQGKEPTYNLSSITADGKINSASYNDVGSAFEGLDTNIKNVNTHVEKVAKDVQTQIKEAVQNINTQITNVTENNLVQHDEKTGKITIGAKENGTEISILNKDGNKRTISGVKAAVKGDEAVNKTQFDEGLKNLSDALQSDESAVVHYDKGDKNGTVNYASVTLGGKDKASVALHNVADGKIEKDSHDAITGGQINTVGNEIAQLLGGNTSFKDGSFTGTTYNLSNINEKGEITAKTFSDVGSAFTGLNTNIDNVNKRIKEVSQSVAQDSLNWSTKDNAFVATHGEGEAKTNSKITHLSDGNIASDSVDAVTGSQLYSVGNALAAYLGGNAKYENGQWTAPTFKLKMPNNDGTTEDKNYKSVAEAFEGVGASITNVKKEITNQINKEITKVEGESLVKWDDKSQLIKIGAEKHGNKVTIADQEGKDRTLSGLKAATQANEAVNKEQLDESLKKLSNTLQSEDSAVVLYDKNKNGDTDYNSITFGKGGDSKPVALHNVADGLISTGSHDAVNGGQIDTINQDVAKFLGGNAKFSHGAFTEPTYKLSSVDADGKEKDSSFNDVGSAFVGLDTNIKNVNKRIKEVSEGVAQDSLSWSKSDNAFVALHGEGDKKTNSKIKFLQNGDVSATSSDAVNGSQLFAAEDNVSKYLGGEANVLEGKMPTYKVSKVNAKGKMEEATYNDVGSAFAGVDSSLSDLYGKLSGGSEDGALLIEYHKGETSEKGKAGYITIGKDVDAASISIASKDSKQRILSGLQGGEVSEKSTDAITGSQLYSMGDMVATYFGGGAKYENGKWDKPNFKVKIVDKDGTEVKEHGYESVADAFAGVGSSFENLQKEFTQSNTAVTENIKQNALLWSDEENAFVAQHGKDDAKTNSKITSLADGNIVEDSTDAVNGSQLYALGGDIAKFFGGNAKYDNGAWAAPTFTVKSFKEEGKVSDETYHDVATAFAGVGSSFANVNNTITHVKEEITKQMNNEIANVQGDALLWSKSDNAFIATHGEAGKKTNSKIKFLANGEISANSTDAVAGNQLYSLNKTLATYFGGDAQFEDGKWTAPSFKVLTFNDDGSSKEQSYPDIVSAFAGVSSSFKKLHNDLSDNSDHLEQNALLWSDEESAFVALHGKEEKRSKSKLKSLLDGDISAGSTEAITGNQLYSLHTTLAQYFGGGAKYENGVWTAPSFNVAQFSSDGSFSTKESHDVAGAFEAVSESMTHINDRIKDVSDNIDKNSLHWNEEQGAYDASHNGEASHITNVANGEIKEGSQDAVNGGQLWETNDRVTKVENRVDTIDKHVQDIATAVTDGAVNYDKDDNGKKTNSITLVGGNESDPVLIDNVADGKIETGSKQAVTGGQLHDYTKDQMKIVLDDAKKYTDEQVSSFVNNGVNEAKSYTDMKFETLSYAVEDVRKEARQAAAIGLAVSNLSYDETPGKLSISFGSGLWHSQSAIAFGAGYTSEDGKIRSNVSATSAGGHWGVGAGLRITLN</sequence>
<evidence type="ECO:0000256" key="2">
    <source>
        <dbReference type="ARBA" id="ARBA00004442"/>
    </source>
</evidence>
<feature type="domain" description="Trimeric autotransporter adhesin YadA-like stalk" evidence="13">
    <location>
        <begin position="1462"/>
        <end position="1500"/>
    </location>
</feature>
<dbReference type="Gene3D" id="2.20.70.140">
    <property type="match status" value="2"/>
</dbReference>
<evidence type="ECO:0000256" key="4">
    <source>
        <dbReference type="ARBA" id="ARBA00022448"/>
    </source>
</evidence>
<feature type="domain" description="Trimeric autotransporter adhesin YadA-like stalk" evidence="13">
    <location>
        <begin position="2041"/>
        <end position="2072"/>
    </location>
</feature>
<keyword evidence="7" id="KW-0732">Signal</keyword>
<feature type="domain" description="Trimeric autotransporter adhesin YadA-like head" evidence="12">
    <location>
        <begin position="530"/>
        <end position="552"/>
    </location>
</feature>
<dbReference type="Pfam" id="PF05662">
    <property type="entry name" value="YadA_stalk"/>
    <property type="match status" value="16"/>
</dbReference>
<keyword evidence="10" id="KW-0998">Cell outer membrane</keyword>
<evidence type="ECO:0000259" key="12">
    <source>
        <dbReference type="Pfam" id="PF05658"/>
    </source>
</evidence>
<name>A0ABY5ESZ2_9HYPH</name>
<evidence type="ECO:0000259" key="13">
    <source>
        <dbReference type="Pfam" id="PF05662"/>
    </source>
</evidence>
<feature type="domain" description="Trimeric autotransporter adhesin YadA-like stalk" evidence="13">
    <location>
        <begin position="1789"/>
        <end position="1820"/>
    </location>
</feature>
<evidence type="ECO:0000313" key="15">
    <source>
        <dbReference type="Proteomes" id="UP001059475"/>
    </source>
</evidence>
<dbReference type="Gene3D" id="3.30.1300.30">
    <property type="entry name" value="GSPII I/J protein-like"/>
    <property type="match status" value="1"/>
</dbReference>
<protein>
    <submittedName>
        <fullName evidence="14">Vomp family autotransporter</fullName>
    </submittedName>
</protein>
<feature type="domain" description="Trimeric autotransporter adhesin YadA-like stalk" evidence="13">
    <location>
        <begin position="1928"/>
        <end position="1953"/>
    </location>
</feature>
<feature type="domain" description="Trimeric autotransporter adhesin YadA-like stalk" evidence="13">
    <location>
        <begin position="2493"/>
        <end position="2518"/>
    </location>
</feature>
<dbReference type="InterPro" id="IPR008635">
    <property type="entry name" value="Coiled_stalk_dom"/>
</dbReference>
<dbReference type="InterPro" id="IPR045584">
    <property type="entry name" value="Pilin-like"/>
</dbReference>
<feature type="domain" description="Trimeric autotransporter adhesin YadA-like stalk" evidence="13">
    <location>
        <begin position="961"/>
        <end position="991"/>
    </location>
</feature>
<dbReference type="SUPFAM" id="SSF101967">
    <property type="entry name" value="Adhesin YadA, collagen-binding domain"/>
    <property type="match status" value="5"/>
</dbReference>
<dbReference type="Gene3D" id="4.10.80.270">
    <property type="match status" value="2"/>
</dbReference>
<dbReference type="InterPro" id="IPR011049">
    <property type="entry name" value="Serralysin-like_metalloprot_C"/>
</dbReference>
<feature type="domain" description="Trimeric autotransporter adhesin YadA-like stalk" evidence="13">
    <location>
        <begin position="2412"/>
        <end position="2446"/>
    </location>
</feature>
<dbReference type="Gene3D" id="6.20.50.100">
    <property type="match status" value="2"/>
</dbReference>
<feature type="domain" description="Trimeric autotransporter adhesin YadA-like stalk" evidence="13">
    <location>
        <begin position="1096"/>
        <end position="1138"/>
    </location>
</feature>
<comment type="subcellular location">
    <subcellularLocation>
        <location evidence="2">Cell outer membrane</location>
    </subcellularLocation>
    <subcellularLocation>
        <location evidence="1">Cell surface</location>
    </subcellularLocation>
</comment>
<organism evidence="14 15">
    <name type="scientific">Bartonella harrusi</name>
    <dbReference type="NCBI Taxonomy" id="2961895"/>
    <lineage>
        <taxon>Bacteria</taxon>
        <taxon>Pseudomonadati</taxon>
        <taxon>Pseudomonadota</taxon>
        <taxon>Alphaproteobacteria</taxon>
        <taxon>Hyphomicrobiales</taxon>
        <taxon>Bartonellaceae</taxon>
        <taxon>Bartonella</taxon>
    </lineage>
</organism>
<keyword evidence="9" id="KW-0472">Membrane</keyword>
<feature type="domain" description="Trimeric autotransporter adhesin YadA-like stalk" evidence="13">
    <location>
        <begin position="777"/>
        <end position="819"/>
    </location>
</feature>
<evidence type="ECO:0000256" key="3">
    <source>
        <dbReference type="ARBA" id="ARBA00005848"/>
    </source>
</evidence>
<gene>
    <name evidence="14" type="ORF">NMK50_00350</name>
</gene>
<feature type="domain" description="Trimeric autotransporter adhesin YadA-like stalk" evidence="13">
    <location>
        <begin position="1343"/>
        <end position="1382"/>
    </location>
</feature>
<feature type="domain" description="Trimeric autotransporter adhesin YadA-like head" evidence="12">
    <location>
        <begin position="258"/>
        <end position="281"/>
    </location>
</feature>
<evidence type="ECO:0000259" key="11">
    <source>
        <dbReference type="Pfam" id="PF03895"/>
    </source>
</evidence>
<dbReference type="InterPro" id="IPR005594">
    <property type="entry name" value="YadA_C"/>
</dbReference>
<evidence type="ECO:0000256" key="7">
    <source>
        <dbReference type="ARBA" id="ARBA00022729"/>
    </source>
</evidence>
<evidence type="ECO:0000256" key="1">
    <source>
        <dbReference type="ARBA" id="ARBA00004241"/>
    </source>
</evidence>
<feature type="domain" description="Trimeric autotransporter adhesin YadA-like stalk" evidence="13">
    <location>
        <begin position="709"/>
        <end position="738"/>
    </location>
</feature>
<dbReference type="Pfam" id="PF03895">
    <property type="entry name" value="YadA_anchor"/>
    <property type="match status" value="1"/>
</dbReference>
<accession>A0ABY5ESZ2</accession>
<evidence type="ECO:0000256" key="9">
    <source>
        <dbReference type="ARBA" id="ARBA00023136"/>
    </source>
</evidence>
<keyword evidence="8" id="KW-0653">Protein transport</keyword>
<dbReference type="Gene3D" id="6.10.250.2030">
    <property type="match status" value="7"/>
</dbReference>
<feature type="domain" description="Trimeric autotransporter adhesin YadA-like stalk" evidence="13">
    <location>
        <begin position="2178"/>
        <end position="2212"/>
    </location>
</feature>
<proteinExistence type="inferred from homology"/>
<reference evidence="14" key="1">
    <citation type="submission" date="2022-07" db="EMBL/GenBank/DDBJ databases">
        <title>First report of Bartonella spp. in marsupials in Brazil, with a description of Bartonella harrusi sp. nov. and new proposal for taxonomic reclassification of species of the genus Bartonella.</title>
        <authorList>
            <person name="Amaral R.B."/>
        </authorList>
    </citation>
    <scope>NUCLEOTIDE SEQUENCE</scope>
    <source>
        <strain evidence="14">117A</strain>
    </source>
</reference>
<keyword evidence="4" id="KW-0813">Transport</keyword>
<evidence type="ECO:0000256" key="6">
    <source>
        <dbReference type="ARBA" id="ARBA00022692"/>
    </source>
</evidence>
<feature type="domain" description="Trimeric autotransporter adhesin YadA-like C-terminal membrane anchor" evidence="11">
    <location>
        <begin position="2587"/>
        <end position="2642"/>
    </location>
</feature>
<dbReference type="Gene3D" id="6.10.250.2040">
    <property type="match status" value="2"/>
</dbReference>
<feature type="domain" description="Trimeric autotransporter adhesin YadA-like stalk" evidence="13">
    <location>
        <begin position="597"/>
        <end position="638"/>
    </location>
</feature>
<evidence type="ECO:0000256" key="8">
    <source>
        <dbReference type="ARBA" id="ARBA00022927"/>
    </source>
</evidence>
<dbReference type="Pfam" id="PF05658">
    <property type="entry name" value="YadA_head"/>
    <property type="match status" value="2"/>
</dbReference>
<comment type="similarity">
    <text evidence="3">Belongs to the autotransporter-2 (AT-2) (TC 1.B.40) family.</text>
</comment>
<dbReference type="Gene3D" id="6.10.250.2120">
    <property type="match status" value="2"/>
</dbReference>
<dbReference type="EMBL" id="CP101114">
    <property type="protein sequence ID" value="UTO28531.1"/>
    <property type="molecule type" value="Genomic_DNA"/>
</dbReference>
<dbReference type="SUPFAM" id="SSF54523">
    <property type="entry name" value="Pili subunits"/>
    <property type="match status" value="1"/>
</dbReference>
<dbReference type="Gene3D" id="1.20.5.170">
    <property type="match status" value="9"/>
</dbReference>
<dbReference type="RefSeq" id="WP_254770434.1">
    <property type="nucleotide sequence ID" value="NZ_CP101114.1"/>
</dbReference>
<evidence type="ECO:0000256" key="5">
    <source>
        <dbReference type="ARBA" id="ARBA00022452"/>
    </source>
</evidence>
<keyword evidence="15" id="KW-1185">Reference proteome</keyword>
<dbReference type="Proteomes" id="UP001059475">
    <property type="component" value="Chromosome"/>
</dbReference>
<dbReference type="InterPro" id="IPR008640">
    <property type="entry name" value="Adhesin_Head_dom"/>
</dbReference>
<evidence type="ECO:0000313" key="14">
    <source>
        <dbReference type="EMBL" id="UTO28531.1"/>
    </source>
</evidence>
<dbReference type="Gene3D" id="2.150.10.10">
    <property type="entry name" value="Serralysin-like metalloprotease, C-terminal"/>
    <property type="match status" value="2"/>
</dbReference>
<feature type="domain" description="Trimeric autotransporter adhesin YadA-like stalk" evidence="13">
    <location>
        <begin position="330"/>
        <end position="371"/>
    </location>
</feature>
<keyword evidence="5" id="KW-1134">Transmembrane beta strand</keyword>
<feature type="domain" description="Trimeric autotransporter adhesin YadA-like stalk" evidence="13">
    <location>
        <begin position="1663"/>
        <end position="1692"/>
    </location>
</feature>
<evidence type="ECO:0000256" key="10">
    <source>
        <dbReference type="ARBA" id="ARBA00023237"/>
    </source>
</evidence>